<keyword evidence="2" id="KW-0812">Transmembrane</keyword>
<gene>
    <name evidence="3" type="ORF">HDK90DRAFT_547867</name>
</gene>
<feature type="compositionally biased region" description="Basic residues" evidence="1">
    <location>
        <begin position="473"/>
        <end position="484"/>
    </location>
</feature>
<keyword evidence="2" id="KW-0472">Membrane</keyword>
<evidence type="ECO:0000256" key="2">
    <source>
        <dbReference type="SAM" id="Phobius"/>
    </source>
</evidence>
<name>A0ABR1YUV1_9PEZI</name>
<feature type="transmembrane region" description="Helical" evidence="2">
    <location>
        <begin position="626"/>
        <end position="644"/>
    </location>
</feature>
<feature type="transmembrane region" description="Helical" evidence="2">
    <location>
        <begin position="20"/>
        <end position="38"/>
    </location>
</feature>
<evidence type="ECO:0000313" key="4">
    <source>
        <dbReference type="Proteomes" id="UP001492380"/>
    </source>
</evidence>
<accession>A0ABR1YUV1</accession>
<organism evidence="3 4">
    <name type="scientific">Phyllosticta capitalensis</name>
    <dbReference type="NCBI Taxonomy" id="121624"/>
    <lineage>
        <taxon>Eukaryota</taxon>
        <taxon>Fungi</taxon>
        <taxon>Dikarya</taxon>
        <taxon>Ascomycota</taxon>
        <taxon>Pezizomycotina</taxon>
        <taxon>Dothideomycetes</taxon>
        <taxon>Dothideomycetes incertae sedis</taxon>
        <taxon>Botryosphaeriales</taxon>
        <taxon>Phyllostictaceae</taxon>
        <taxon>Phyllosticta</taxon>
    </lineage>
</organism>
<feature type="region of interest" description="Disordered" evidence="1">
    <location>
        <begin position="361"/>
        <end position="425"/>
    </location>
</feature>
<feature type="compositionally biased region" description="Polar residues" evidence="1">
    <location>
        <begin position="363"/>
        <end position="381"/>
    </location>
</feature>
<feature type="region of interest" description="Disordered" evidence="1">
    <location>
        <begin position="467"/>
        <end position="500"/>
    </location>
</feature>
<reference evidence="3 4" key="1">
    <citation type="submission" date="2024-04" db="EMBL/GenBank/DDBJ databases">
        <title>Phyllosticta paracitricarpa is synonymous to the EU quarantine fungus P. citricarpa based on phylogenomic analyses.</title>
        <authorList>
            <consortium name="Lawrence Berkeley National Laboratory"/>
            <person name="Van Ingen-Buijs V.A."/>
            <person name="Van Westerhoven A.C."/>
            <person name="Haridas S."/>
            <person name="Skiadas P."/>
            <person name="Martin F."/>
            <person name="Groenewald J.Z."/>
            <person name="Crous P.W."/>
            <person name="Seidl M.F."/>
        </authorList>
    </citation>
    <scope>NUCLEOTIDE SEQUENCE [LARGE SCALE GENOMIC DNA]</scope>
    <source>
        <strain evidence="3 4">CBS 123374</strain>
    </source>
</reference>
<evidence type="ECO:0000256" key="1">
    <source>
        <dbReference type="SAM" id="MobiDB-lite"/>
    </source>
</evidence>
<protein>
    <submittedName>
        <fullName evidence="3">Uncharacterized protein</fullName>
    </submittedName>
</protein>
<dbReference type="Proteomes" id="UP001492380">
    <property type="component" value="Unassembled WGS sequence"/>
</dbReference>
<feature type="transmembrane region" description="Helical" evidence="2">
    <location>
        <begin position="157"/>
        <end position="174"/>
    </location>
</feature>
<evidence type="ECO:0000313" key="3">
    <source>
        <dbReference type="EMBL" id="KAK8239970.1"/>
    </source>
</evidence>
<feature type="transmembrane region" description="Helical" evidence="2">
    <location>
        <begin position="186"/>
        <end position="207"/>
    </location>
</feature>
<feature type="transmembrane region" description="Helical" evidence="2">
    <location>
        <begin position="592"/>
        <end position="614"/>
    </location>
</feature>
<dbReference type="EMBL" id="JBBWRZ010000003">
    <property type="protein sequence ID" value="KAK8239970.1"/>
    <property type="molecule type" value="Genomic_DNA"/>
</dbReference>
<feature type="transmembrane region" description="Helical" evidence="2">
    <location>
        <begin position="315"/>
        <end position="346"/>
    </location>
</feature>
<sequence length="673" mass="73917">MCSNTMASPVQCHLAMSPAISSAITPLLILQTYPYAVAATRNHERVRTPSMPLHRPKTTFILCVYLLILASVPLAQCYPLLLPQSSYPQSLHSAPASLYTTATKNTTKEQGVKRCPRSTGNGDLYGLGIRLGIYLQWLSSHITHTVSPASAAATHDANSVFLLAILIALTTGTARPRKWIRAEEAYVVLLIAWGFVGTVVGVAGVRLRGLEGHGGGLGARKWVRGRVDAWSCKSKDKAEDGDEEAKVVDNDDTTWWSWAQKPLSRMRRWTLMTDPSAPTPPRHKRKRAARLTLSAASVIKHPSLSWSGILWRSSILSYLAGLNAVAIALVSAVVLVFIVQVLLLAARGKFRAWWAKIAVGKNTHPTGQDGQKTANRQNTLSPEIETAARPKGKQPASGSNKISSPPKRKRTNTSTSSGHRRSNSWPVAVAAASASAMGKPIQPIIFGVRDVIAQWFVRKEAEQQKEIEEHKYDKQRKQKRRTKQRSQPPPPENPESVENAELDVVWKPFMALMMNHGEERQGDAGGHVEMRRLQRHDGQTAAHRRSRDGGGGVDRPKAPPPPPPPKHNHIHAANTDTAPPHPHPTIRLTTHILTLLSIGLFIVSIEATLSLASLSSINDISSIGQLIPFIIGLASFAASLRVLAIEMYRRRNPDWRDWAWEAALVKNHIVIDA</sequence>
<comment type="caution">
    <text evidence="3">The sequence shown here is derived from an EMBL/GenBank/DDBJ whole genome shotgun (WGS) entry which is preliminary data.</text>
</comment>
<feature type="region of interest" description="Disordered" evidence="1">
    <location>
        <begin position="534"/>
        <end position="583"/>
    </location>
</feature>
<feature type="transmembrane region" description="Helical" evidence="2">
    <location>
        <begin position="59"/>
        <end position="81"/>
    </location>
</feature>
<keyword evidence="4" id="KW-1185">Reference proteome</keyword>
<proteinExistence type="predicted"/>
<keyword evidence="2" id="KW-1133">Transmembrane helix</keyword>